<reference evidence="2 3" key="1">
    <citation type="submission" date="2018-07" db="EMBL/GenBank/DDBJ databases">
        <title>Genomic Encyclopedia of Type Strains, Phase III (KMG-III): the genomes of soil and plant-associated and newly described type strains.</title>
        <authorList>
            <person name="Whitman W."/>
        </authorList>
    </citation>
    <scope>NUCLEOTIDE SEQUENCE [LARGE SCALE GENOMIC DNA]</scope>
    <source>
        <strain evidence="2 3">CECT 8488</strain>
    </source>
</reference>
<dbReference type="RefSeq" id="WP_181905270.1">
    <property type="nucleotide sequence ID" value="NZ_QRDW01000003.1"/>
</dbReference>
<keyword evidence="1" id="KW-0472">Membrane</keyword>
<evidence type="ECO:0000313" key="2">
    <source>
        <dbReference type="EMBL" id="RED51244.1"/>
    </source>
</evidence>
<feature type="transmembrane region" description="Helical" evidence="1">
    <location>
        <begin position="7"/>
        <end position="26"/>
    </location>
</feature>
<comment type="caution">
    <text evidence="2">The sequence shown here is derived from an EMBL/GenBank/DDBJ whole genome shotgun (WGS) entry which is preliminary data.</text>
</comment>
<evidence type="ECO:0000313" key="3">
    <source>
        <dbReference type="Proteomes" id="UP000256845"/>
    </source>
</evidence>
<name>A0A3D9HP18_9PROT</name>
<dbReference type="EMBL" id="QRDW01000003">
    <property type="protein sequence ID" value="RED51244.1"/>
    <property type="molecule type" value="Genomic_DNA"/>
</dbReference>
<gene>
    <name evidence="2" type="ORF">DFP90_10342</name>
</gene>
<proteinExistence type="predicted"/>
<dbReference type="Proteomes" id="UP000256845">
    <property type="component" value="Unassembled WGS sequence"/>
</dbReference>
<keyword evidence="3" id="KW-1185">Reference proteome</keyword>
<keyword evidence="1" id="KW-0812">Transmembrane</keyword>
<dbReference type="AlphaFoldDB" id="A0A3D9HP18"/>
<evidence type="ECO:0000256" key="1">
    <source>
        <dbReference type="SAM" id="Phobius"/>
    </source>
</evidence>
<sequence length="46" mass="4947">MNGFLKLFLIIIVAGVVGGGVFLASWDIPAPSTQVEKVLDDSQFPR</sequence>
<organism evidence="2 3">
    <name type="scientific">Aestuariispira insulae</name>
    <dbReference type="NCBI Taxonomy" id="1461337"/>
    <lineage>
        <taxon>Bacteria</taxon>
        <taxon>Pseudomonadati</taxon>
        <taxon>Pseudomonadota</taxon>
        <taxon>Alphaproteobacteria</taxon>
        <taxon>Rhodospirillales</taxon>
        <taxon>Kiloniellaceae</taxon>
        <taxon>Aestuariispira</taxon>
    </lineage>
</organism>
<protein>
    <submittedName>
        <fullName evidence="2">Uncharacterized protein</fullName>
    </submittedName>
</protein>
<keyword evidence="1" id="KW-1133">Transmembrane helix</keyword>
<accession>A0A3D9HP18</accession>